<feature type="region of interest" description="Disordered" evidence="1">
    <location>
        <begin position="282"/>
        <end position="301"/>
    </location>
</feature>
<protein>
    <recommendedName>
        <fullName evidence="2">SMARCC SWIRM-associated domain-containing protein</fullName>
    </recommendedName>
</protein>
<proteinExistence type="predicted"/>
<dbReference type="InterPro" id="IPR032448">
    <property type="entry name" value="SWIRM-assoc"/>
</dbReference>
<feature type="region of interest" description="Disordered" evidence="1">
    <location>
        <begin position="40"/>
        <end position="61"/>
    </location>
</feature>
<organism evidence="3 4">
    <name type="scientific">Mesorhabditis spiculigera</name>
    <dbReference type="NCBI Taxonomy" id="96644"/>
    <lineage>
        <taxon>Eukaryota</taxon>
        <taxon>Metazoa</taxon>
        <taxon>Ecdysozoa</taxon>
        <taxon>Nematoda</taxon>
        <taxon>Chromadorea</taxon>
        <taxon>Rhabditida</taxon>
        <taxon>Rhabditina</taxon>
        <taxon>Rhabditomorpha</taxon>
        <taxon>Rhabditoidea</taxon>
        <taxon>Rhabditidae</taxon>
        <taxon>Mesorhabditinae</taxon>
        <taxon>Mesorhabditis</taxon>
    </lineage>
</organism>
<dbReference type="AlphaFoldDB" id="A0AA36D9Z4"/>
<feature type="region of interest" description="Disordered" evidence="1">
    <location>
        <begin position="251"/>
        <end position="276"/>
    </location>
</feature>
<keyword evidence="4" id="KW-1185">Reference proteome</keyword>
<feature type="compositionally biased region" description="Basic and acidic residues" evidence="1">
    <location>
        <begin position="386"/>
        <end position="395"/>
    </location>
</feature>
<feature type="region of interest" description="Disordered" evidence="1">
    <location>
        <begin position="386"/>
        <end position="440"/>
    </location>
</feature>
<evidence type="ECO:0000313" key="4">
    <source>
        <dbReference type="Proteomes" id="UP001177023"/>
    </source>
</evidence>
<evidence type="ECO:0000259" key="2">
    <source>
        <dbReference type="Pfam" id="PF16498"/>
    </source>
</evidence>
<accession>A0AA36D9Z4</accession>
<evidence type="ECO:0000256" key="1">
    <source>
        <dbReference type="SAM" id="MobiDB-lite"/>
    </source>
</evidence>
<sequence length="567" mass="61920">MVLNDFNRALMLLRAPNLKMTDDDVREDFRLDAADKPPTNAEVGYYGPTTDISAPGCNRGDSSAQTIGQIIDEALKEPMGLQTIQPLPPTFNPKAVKAEKPEEGQANGTEKHIADVTNKTDKYAKQLAAMGAKGAALTEIGKMKDEVPPLVLEAHVKNVTEHYRKTGKIDGKVGLAKSGIADDALVEPKPEGSGDDGDVKALATEAIGETESVVAFTADANEIVDLGYDPYAEMDVSDEFYHIPIEGYGHNAIGGHDDDDSSTPSLGGEKPLGDEEIVLPNTPRYDLLTPGHTSDSQGSIERDSIDPQVYYRGMAPVDGRPVETTTEAQWAGYIPTAELVRLQQMAPQGYGNRCQSTGGGGAKLVSKPSALYEMMAGCGLPKEVSKWQQPEKKDTSPVFNKNLDLPELSDSEFEGQEDGDEPETDDEYTPRLTVGTSLPRDVQRHRNLRFDCLRFEPPVSGAPNEPLYYFNSRASPDLEFVCVRNLASPDMDQLLLDGHPRFHGLFYPDGPATQPGKRLRMRGLIVGAKDWIMKVSEGQLVEQYRLHEELVASRRIAFGDDADDARC</sequence>
<feature type="non-terminal residue" evidence="3">
    <location>
        <position position="567"/>
    </location>
</feature>
<dbReference type="Pfam" id="PF16498">
    <property type="entry name" value="SWIRM-assoc_3"/>
    <property type="match status" value="1"/>
</dbReference>
<feature type="compositionally biased region" description="Acidic residues" evidence="1">
    <location>
        <begin position="407"/>
        <end position="427"/>
    </location>
</feature>
<gene>
    <name evidence="3" type="ORF">MSPICULIGERA_LOCUS20579</name>
</gene>
<name>A0AA36D9Z4_9BILA</name>
<dbReference type="Proteomes" id="UP001177023">
    <property type="component" value="Unassembled WGS sequence"/>
</dbReference>
<evidence type="ECO:0000313" key="3">
    <source>
        <dbReference type="EMBL" id="CAJ0582448.1"/>
    </source>
</evidence>
<feature type="domain" description="SMARCC SWIRM-associated" evidence="2">
    <location>
        <begin position="128"/>
        <end position="182"/>
    </location>
</feature>
<comment type="caution">
    <text evidence="3">The sequence shown here is derived from an EMBL/GenBank/DDBJ whole genome shotgun (WGS) entry which is preliminary data.</text>
</comment>
<dbReference type="EMBL" id="CATQJA010002664">
    <property type="protein sequence ID" value="CAJ0582448.1"/>
    <property type="molecule type" value="Genomic_DNA"/>
</dbReference>
<reference evidence="3" key="1">
    <citation type="submission" date="2023-06" db="EMBL/GenBank/DDBJ databases">
        <authorList>
            <person name="Delattre M."/>
        </authorList>
    </citation>
    <scope>NUCLEOTIDE SEQUENCE</scope>
    <source>
        <strain evidence="3">AF72</strain>
    </source>
</reference>